<dbReference type="SUPFAM" id="SSF53850">
    <property type="entry name" value="Periplasmic binding protein-like II"/>
    <property type="match status" value="1"/>
</dbReference>
<dbReference type="PRINTS" id="PR00909">
    <property type="entry name" value="SPERMDNBNDNG"/>
</dbReference>
<reference evidence="6" key="1">
    <citation type="submission" date="2020-06" db="EMBL/GenBank/DDBJ databases">
        <authorList>
            <person name="Li T."/>
            <person name="Hu X."/>
            <person name="Zhang T."/>
            <person name="Song X."/>
            <person name="Zhang H."/>
            <person name="Dai N."/>
            <person name="Sheng W."/>
            <person name="Hou X."/>
            <person name="Wei L."/>
        </authorList>
    </citation>
    <scope>NUCLEOTIDE SEQUENCE</scope>
    <source>
        <strain evidence="6">G02</strain>
        <tissue evidence="6">Leaf</tissue>
    </source>
</reference>
<sequence>MPVLSLPSLPGPISSDPNPTRTWIRTPRYPPPRLSIKLTATLNNNPCSSAGDFLRQLSVSSVVLIGLGMSSLWAFPPPASARICPASPSSLAHAQETLVSWMVALYAALLCLSCFGAFKPFWTSISAYCLHTDNGGEFENLENIEDEDMKAAFERWKSKSYALTVPLRIVALEGSLPPVWVREFLKSQGKRVRFRPEFRRSLRDIFHELSNPFNKGKINRKSAVAADLVTLGDSWLNFAIGKGLIEPMKGAEDQDWFQDLSDKWKVYLRRSSDGNLDSQGRIWAVPYRWGSMVIAYNRKEFQKHKLAPVQDWSDLWRPELAGKISMVDSPREIVGAVLKCMGASYNTTNIDSQVVGGKYAVLQQLELLVQQVRLFDSQHYLKAFRAGDIWVAVGWSSDVLPVAKTMSNVSVIVPKSGASLWADFWAVPSASRLATDQIGGRVRGPSPLVELWVEFCLQPERALPFKEEIIAGASPISLKSTVEGPQERKNGRPRLDTNLIASIPPAEILSRCELLEPLSDDALSDYQWLIQSLQKPHRSIMNRLTHSISSTFPAFWSKLQSRAA</sequence>
<dbReference type="CDD" id="cd13661">
    <property type="entry name" value="PBP2_PotD_PotF_like_1"/>
    <property type="match status" value="1"/>
</dbReference>
<evidence type="ECO:0000256" key="5">
    <source>
        <dbReference type="SAM" id="MobiDB-lite"/>
    </source>
</evidence>
<dbReference type="PANTHER" id="PTHR30222">
    <property type="entry name" value="SPERMIDINE/PUTRESCINE-BINDING PERIPLASMIC PROTEIN"/>
    <property type="match status" value="1"/>
</dbReference>
<reference evidence="6" key="2">
    <citation type="journal article" date="2024" name="Plant">
        <title>Genomic evolution and insights into agronomic trait innovations of Sesamum species.</title>
        <authorList>
            <person name="Miao H."/>
            <person name="Wang L."/>
            <person name="Qu L."/>
            <person name="Liu H."/>
            <person name="Sun Y."/>
            <person name="Le M."/>
            <person name="Wang Q."/>
            <person name="Wei S."/>
            <person name="Zheng Y."/>
            <person name="Lin W."/>
            <person name="Duan Y."/>
            <person name="Cao H."/>
            <person name="Xiong S."/>
            <person name="Wang X."/>
            <person name="Wei L."/>
            <person name="Li C."/>
            <person name="Ma Q."/>
            <person name="Ju M."/>
            <person name="Zhao R."/>
            <person name="Li G."/>
            <person name="Mu C."/>
            <person name="Tian Q."/>
            <person name="Mei H."/>
            <person name="Zhang T."/>
            <person name="Gao T."/>
            <person name="Zhang H."/>
        </authorList>
    </citation>
    <scope>NUCLEOTIDE SEQUENCE</scope>
    <source>
        <strain evidence="6">G02</strain>
    </source>
</reference>
<proteinExistence type="predicted"/>
<dbReference type="AlphaFoldDB" id="A0AAW2TTS7"/>
<dbReference type="GO" id="GO:0015846">
    <property type="term" value="P:polyamine transport"/>
    <property type="evidence" value="ECO:0007669"/>
    <property type="project" value="InterPro"/>
</dbReference>
<comment type="subcellular location">
    <subcellularLocation>
        <location evidence="1">Periplasm</location>
    </subcellularLocation>
</comment>
<gene>
    <name evidence="6" type="ORF">Sradi_1726800</name>
</gene>
<evidence type="ECO:0000256" key="4">
    <source>
        <dbReference type="ARBA" id="ARBA00022764"/>
    </source>
</evidence>
<dbReference type="GO" id="GO:0019808">
    <property type="term" value="F:polyamine binding"/>
    <property type="evidence" value="ECO:0007669"/>
    <property type="project" value="InterPro"/>
</dbReference>
<evidence type="ECO:0000256" key="1">
    <source>
        <dbReference type="ARBA" id="ARBA00004418"/>
    </source>
</evidence>
<dbReference type="Pfam" id="PF13343">
    <property type="entry name" value="SBP_bac_6"/>
    <property type="match status" value="1"/>
</dbReference>
<dbReference type="EMBL" id="JACGWJ010000007">
    <property type="protein sequence ID" value="KAL0407924.1"/>
    <property type="molecule type" value="Genomic_DNA"/>
</dbReference>
<protein>
    <submittedName>
        <fullName evidence="6">Spermidine/putrescine-binding periplasmic protein 1</fullName>
    </submittedName>
</protein>
<evidence type="ECO:0000256" key="2">
    <source>
        <dbReference type="ARBA" id="ARBA00022448"/>
    </source>
</evidence>
<keyword evidence="4" id="KW-0574">Periplasm</keyword>
<dbReference type="InterPro" id="IPR001188">
    <property type="entry name" value="Sperm_putr-bd"/>
</dbReference>
<name>A0AAW2TTS7_SESRA</name>
<keyword evidence="2" id="KW-0813">Transport</keyword>
<accession>A0AAW2TTS7</accession>
<keyword evidence="3" id="KW-0732">Signal</keyword>
<evidence type="ECO:0000313" key="6">
    <source>
        <dbReference type="EMBL" id="KAL0407924.1"/>
    </source>
</evidence>
<feature type="compositionally biased region" description="Low complexity" evidence="5">
    <location>
        <begin position="1"/>
        <end position="17"/>
    </location>
</feature>
<organism evidence="6">
    <name type="scientific">Sesamum radiatum</name>
    <name type="common">Black benniseed</name>
    <dbReference type="NCBI Taxonomy" id="300843"/>
    <lineage>
        <taxon>Eukaryota</taxon>
        <taxon>Viridiplantae</taxon>
        <taxon>Streptophyta</taxon>
        <taxon>Embryophyta</taxon>
        <taxon>Tracheophyta</taxon>
        <taxon>Spermatophyta</taxon>
        <taxon>Magnoliopsida</taxon>
        <taxon>eudicotyledons</taxon>
        <taxon>Gunneridae</taxon>
        <taxon>Pentapetalae</taxon>
        <taxon>asterids</taxon>
        <taxon>lamiids</taxon>
        <taxon>Lamiales</taxon>
        <taxon>Pedaliaceae</taxon>
        <taxon>Sesamum</taxon>
    </lineage>
</organism>
<feature type="region of interest" description="Disordered" evidence="5">
    <location>
        <begin position="1"/>
        <end position="21"/>
    </location>
</feature>
<dbReference type="Gene3D" id="3.40.190.10">
    <property type="entry name" value="Periplasmic binding protein-like II"/>
    <property type="match status" value="2"/>
</dbReference>
<comment type="caution">
    <text evidence="6">The sequence shown here is derived from an EMBL/GenBank/DDBJ whole genome shotgun (WGS) entry which is preliminary data.</text>
</comment>
<evidence type="ECO:0000256" key="3">
    <source>
        <dbReference type="ARBA" id="ARBA00022729"/>
    </source>
</evidence>
<dbReference type="PANTHER" id="PTHR30222:SF17">
    <property type="entry name" value="SPERMIDINE_PUTRESCINE-BINDING PERIPLASMIC PROTEIN"/>
    <property type="match status" value="1"/>
</dbReference>